<organism evidence="6">
    <name type="scientific">seawater metagenome</name>
    <dbReference type="NCBI Taxonomy" id="1561972"/>
    <lineage>
        <taxon>unclassified sequences</taxon>
        <taxon>metagenomes</taxon>
        <taxon>ecological metagenomes</taxon>
    </lineage>
</organism>
<evidence type="ECO:0000256" key="4">
    <source>
        <dbReference type="ARBA" id="ARBA00038168"/>
    </source>
</evidence>
<dbReference type="InterPro" id="IPR050668">
    <property type="entry name" value="Cytochrome_b5"/>
</dbReference>
<dbReference type="InterPro" id="IPR001199">
    <property type="entry name" value="Cyt_B5-like_heme/steroid-bd"/>
</dbReference>
<dbReference type="SUPFAM" id="SSF55856">
    <property type="entry name" value="Cytochrome b5-like heme/steroid binding domain"/>
    <property type="match status" value="1"/>
</dbReference>
<dbReference type="PANTHER" id="PTHR19359:SF146">
    <property type="entry name" value="B5, PUTATIVE-RELATED"/>
    <property type="match status" value="1"/>
</dbReference>
<keyword evidence="2" id="KW-0479">Metal-binding</keyword>
<dbReference type="PROSITE" id="PS00191">
    <property type="entry name" value="CYTOCHROME_B5_1"/>
    <property type="match status" value="1"/>
</dbReference>
<reference evidence="6" key="1">
    <citation type="submission" date="2019-09" db="EMBL/GenBank/DDBJ databases">
        <authorList>
            <person name="Needham M D."/>
        </authorList>
    </citation>
    <scope>NUCLEOTIDE SEQUENCE</scope>
</reference>
<proteinExistence type="inferred from homology"/>
<accession>A0A5E8CIK3</accession>
<dbReference type="GO" id="GO:0046872">
    <property type="term" value="F:metal ion binding"/>
    <property type="evidence" value="ECO:0007669"/>
    <property type="project" value="UniProtKB-KW"/>
</dbReference>
<dbReference type="PANTHER" id="PTHR19359">
    <property type="entry name" value="CYTOCHROME B5"/>
    <property type="match status" value="1"/>
</dbReference>
<dbReference type="GO" id="GO:0020037">
    <property type="term" value="F:heme binding"/>
    <property type="evidence" value="ECO:0007669"/>
    <property type="project" value="InterPro"/>
</dbReference>
<evidence type="ECO:0000256" key="3">
    <source>
        <dbReference type="ARBA" id="ARBA00023004"/>
    </source>
</evidence>
<dbReference type="InterPro" id="IPR036400">
    <property type="entry name" value="Cyt_B5-like_heme/steroid_sf"/>
</dbReference>
<keyword evidence="1" id="KW-0349">Heme</keyword>
<dbReference type="Gene3D" id="3.10.120.10">
    <property type="entry name" value="Cytochrome b5-like heme/steroid binding domain"/>
    <property type="match status" value="1"/>
</dbReference>
<dbReference type="PROSITE" id="PS50255">
    <property type="entry name" value="CYTOCHROME_B5_2"/>
    <property type="match status" value="1"/>
</dbReference>
<dbReference type="FunFam" id="3.10.120.10:FF:000007">
    <property type="entry name" value="Sulfite oxidase, mitochondrial"/>
    <property type="match status" value="1"/>
</dbReference>
<feature type="domain" description="Cytochrome b5 heme-binding" evidence="5">
    <location>
        <begin position="1"/>
        <end position="76"/>
    </location>
</feature>
<protein>
    <submittedName>
        <fullName evidence="6">Cytochrome b5-like Heme/Steroid binding domain</fullName>
    </submittedName>
</protein>
<name>A0A5E8CIK3_9ZZZZ</name>
<comment type="similarity">
    <text evidence="4">Belongs to the cytochrome b5 family.</text>
</comment>
<evidence type="ECO:0000313" key="6">
    <source>
        <dbReference type="EMBL" id="VVU95041.1"/>
    </source>
</evidence>
<evidence type="ECO:0000256" key="1">
    <source>
        <dbReference type="ARBA" id="ARBA00022617"/>
    </source>
</evidence>
<keyword evidence="3" id="KW-0408">Iron</keyword>
<dbReference type="GO" id="GO:0016020">
    <property type="term" value="C:membrane"/>
    <property type="evidence" value="ECO:0007669"/>
    <property type="project" value="TreeGrafter"/>
</dbReference>
<evidence type="ECO:0000259" key="5">
    <source>
        <dbReference type="PROSITE" id="PS50255"/>
    </source>
</evidence>
<dbReference type="SMART" id="SM01117">
    <property type="entry name" value="Cyt-b5"/>
    <property type="match status" value="1"/>
</dbReference>
<sequence length="86" mass="10102">MREYEWHEIKKHNTSDDCWIVAHNKVYDVTDFIKNHPAGIQSILNKAGTDCTLDFDFHPKKTQQNIWEKYLIGKIKGTSNYSCIVM</sequence>
<dbReference type="InterPro" id="IPR018506">
    <property type="entry name" value="Cyt_B5_heme-BS"/>
</dbReference>
<evidence type="ECO:0000256" key="2">
    <source>
        <dbReference type="ARBA" id="ARBA00022723"/>
    </source>
</evidence>
<dbReference type="Pfam" id="PF00173">
    <property type="entry name" value="Cyt-b5"/>
    <property type="match status" value="1"/>
</dbReference>
<gene>
    <name evidence="6" type="ORF">CPAV1605_766</name>
</gene>
<dbReference type="AlphaFoldDB" id="A0A5E8CIK3"/>
<dbReference type="EMBL" id="CABVLZ010000003">
    <property type="protein sequence ID" value="VVU95041.1"/>
    <property type="molecule type" value="Genomic_DNA"/>
</dbReference>
<dbReference type="PRINTS" id="PR00363">
    <property type="entry name" value="CYTOCHROMEB5"/>
</dbReference>